<dbReference type="SUPFAM" id="SSF50249">
    <property type="entry name" value="Nucleic acid-binding proteins"/>
    <property type="match status" value="1"/>
</dbReference>
<dbReference type="GO" id="GO:0006281">
    <property type="term" value="P:DNA repair"/>
    <property type="evidence" value="ECO:0007669"/>
    <property type="project" value="UniProtKB-KW"/>
</dbReference>
<keyword evidence="3" id="KW-0238">DNA-binding</keyword>
<reference evidence="6" key="1">
    <citation type="submission" date="2009-10" db="EMBL/GenBank/DDBJ databases">
        <title>Diversity of trophic interactions inside an arsenic-rich microbial ecosystem.</title>
        <authorList>
            <person name="Bertin P.N."/>
            <person name="Heinrich-Salmeron A."/>
            <person name="Pelletier E."/>
            <person name="Goulhen-Chollet F."/>
            <person name="Arsene-Ploetze F."/>
            <person name="Gallien S."/>
            <person name="Calteau A."/>
            <person name="Vallenet D."/>
            <person name="Casiot C."/>
            <person name="Chane-Woon-Ming B."/>
            <person name="Giloteaux L."/>
            <person name="Barakat M."/>
            <person name="Bonnefoy V."/>
            <person name="Bruneel O."/>
            <person name="Chandler M."/>
            <person name="Cleiss J."/>
            <person name="Duran R."/>
            <person name="Elbaz-Poulichet F."/>
            <person name="Fonknechten N."/>
            <person name="Lauga B."/>
            <person name="Mornico D."/>
            <person name="Ortet P."/>
            <person name="Schaeffer C."/>
            <person name="Siguier P."/>
            <person name="Alexander Thil Smith A."/>
            <person name="Van Dorsselaer A."/>
            <person name="Weissenbach J."/>
            <person name="Medigue C."/>
            <person name="Le Paslier D."/>
        </authorList>
    </citation>
    <scope>NUCLEOTIDE SEQUENCE</scope>
</reference>
<keyword evidence="6" id="KW-0547">Nucleotide-binding</keyword>
<organism evidence="6">
    <name type="scientific">mine drainage metagenome</name>
    <dbReference type="NCBI Taxonomy" id="410659"/>
    <lineage>
        <taxon>unclassified sequences</taxon>
        <taxon>metagenomes</taxon>
        <taxon>ecological metagenomes</taxon>
    </lineage>
</organism>
<evidence type="ECO:0000256" key="2">
    <source>
        <dbReference type="ARBA" id="ARBA00022763"/>
    </source>
</evidence>
<dbReference type="Gene3D" id="2.40.50.140">
    <property type="entry name" value="Nucleic acid-binding proteins"/>
    <property type="match status" value="1"/>
</dbReference>
<gene>
    <name evidence="6" type="ORF">CARN1_1750</name>
</gene>
<dbReference type="InterPro" id="IPR012340">
    <property type="entry name" value="NA-bd_OB-fold"/>
</dbReference>
<evidence type="ECO:0000256" key="3">
    <source>
        <dbReference type="ARBA" id="ARBA00023125"/>
    </source>
</evidence>
<dbReference type="Gene3D" id="1.10.150.20">
    <property type="entry name" value="5' to 3' exonuclease, C-terminal subdomain"/>
    <property type="match status" value="1"/>
</dbReference>
<proteinExistence type="inferred from homology"/>
<evidence type="ECO:0000313" key="6">
    <source>
        <dbReference type="EMBL" id="CBH74647.1"/>
    </source>
</evidence>
<dbReference type="GO" id="GO:0016787">
    <property type="term" value="F:hydrolase activity"/>
    <property type="evidence" value="ECO:0007669"/>
    <property type="project" value="UniProtKB-KW"/>
</dbReference>
<keyword evidence="2" id="KW-0227">DNA damage</keyword>
<keyword evidence="4" id="KW-0234">DNA repair</keyword>
<dbReference type="EMBL" id="CABL01000002">
    <property type="protein sequence ID" value="CBH74647.1"/>
    <property type="molecule type" value="Genomic_DNA"/>
</dbReference>
<comment type="caution">
    <text evidence="6">The sequence shown here is derived from an EMBL/GenBank/DDBJ whole genome shotgun (WGS) entry which is preliminary data.</text>
</comment>
<keyword evidence="6" id="KW-0067">ATP-binding</keyword>
<dbReference type="Pfam" id="PF01330">
    <property type="entry name" value="RuvA_N"/>
    <property type="match status" value="1"/>
</dbReference>
<dbReference type="HAMAP" id="MF_00031">
    <property type="entry name" value="DNA_HJ_migration_RuvA"/>
    <property type="match status" value="1"/>
</dbReference>
<dbReference type="GO" id="GO:0006310">
    <property type="term" value="P:DNA recombination"/>
    <property type="evidence" value="ECO:0007669"/>
    <property type="project" value="InterPro"/>
</dbReference>
<dbReference type="AlphaFoldDB" id="E6PDW2"/>
<dbReference type="GO" id="GO:0005524">
    <property type="term" value="F:ATP binding"/>
    <property type="evidence" value="ECO:0007669"/>
    <property type="project" value="InterPro"/>
</dbReference>
<feature type="domain" description="DNA helicase Holliday junction RuvA type" evidence="5">
    <location>
        <begin position="1"/>
        <end position="54"/>
    </location>
</feature>
<dbReference type="Pfam" id="PF14520">
    <property type="entry name" value="HHH_5"/>
    <property type="match status" value="1"/>
</dbReference>
<protein>
    <submittedName>
        <fullName evidence="6">Putative Holliday junction ATP-dependent DNA helicase ruvA</fullName>
        <ecNumber evidence="6">3.6.1.-</ecNumber>
    </submittedName>
</protein>
<dbReference type="InterPro" id="IPR013849">
    <property type="entry name" value="DNA_helicase_Holl-junc_RuvA_I"/>
</dbReference>
<evidence type="ECO:0000256" key="1">
    <source>
        <dbReference type="ARBA" id="ARBA00022490"/>
    </source>
</evidence>
<evidence type="ECO:0000259" key="5">
    <source>
        <dbReference type="Pfam" id="PF01330"/>
    </source>
</evidence>
<keyword evidence="1" id="KW-0963">Cytoplasm</keyword>
<dbReference type="InterPro" id="IPR010994">
    <property type="entry name" value="RuvA_2-like"/>
</dbReference>
<dbReference type="EC" id="3.6.1.-" evidence="6"/>
<accession>E6PDW2</accession>
<keyword evidence="6" id="KW-0378">Hydrolase</keyword>
<sequence length="210" mass="23356">MFSRIEGRLIEREGERVMLDVGGLGYEIFVPPCVAEKLPTEPGASVRLEIYSVLSLEQKSGRFSYYGFSNAVERSFFEALLGVSSIGPRSAVRAFSVPMNRIAAAIERGDHTFLKTLPGIGQQKARDIVAKLQGKVARFLLIQEAPEPTTKRMPDFADEALAVLLQLEYRRAEAEQMLRDVLEARPEIADAERLLAAIYERRSVPAADTL</sequence>
<dbReference type="GO" id="GO:0003677">
    <property type="term" value="F:DNA binding"/>
    <property type="evidence" value="ECO:0007669"/>
    <property type="project" value="UniProtKB-KW"/>
</dbReference>
<name>E6PDW2_9ZZZZ</name>
<dbReference type="InterPro" id="IPR000085">
    <property type="entry name" value="RuvA"/>
</dbReference>
<dbReference type="GO" id="GO:0009378">
    <property type="term" value="F:four-way junction helicase activity"/>
    <property type="evidence" value="ECO:0007669"/>
    <property type="project" value="InterPro"/>
</dbReference>
<dbReference type="NCBIfam" id="TIGR00084">
    <property type="entry name" value="ruvA"/>
    <property type="match status" value="1"/>
</dbReference>
<keyword evidence="6" id="KW-0347">Helicase</keyword>
<evidence type="ECO:0000256" key="4">
    <source>
        <dbReference type="ARBA" id="ARBA00023204"/>
    </source>
</evidence>
<dbReference type="SUPFAM" id="SSF47781">
    <property type="entry name" value="RuvA domain 2-like"/>
    <property type="match status" value="1"/>
</dbReference>